<dbReference type="GO" id="GO:0003881">
    <property type="term" value="F:CDP-diacylglycerol-inositol 3-phosphatidyltransferase activity"/>
    <property type="evidence" value="ECO:0007669"/>
    <property type="project" value="UniProtKB-EC"/>
</dbReference>
<dbReference type="GO" id="GO:0006661">
    <property type="term" value="P:phosphatidylinositol biosynthetic process"/>
    <property type="evidence" value="ECO:0007669"/>
    <property type="project" value="TreeGrafter"/>
</dbReference>
<keyword evidence="8 20" id="KW-0812">Transmembrane</keyword>
<dbReference type="Gene3D" id="1.20.120.1760">
    <property type="match status" value="1"/>
</dbReference>
<evidence type="ECO:0000256" key="14">
    <source>
        <dbReference type="ARBA" id="ARBA00023209"/>
    </source>
</evidence>
<evidence type="ECO:0000313" key="22">
    <source>
        <dbReference type="Proteomes" id="UP000321570"/>
    </source>
</evidence>
<evidence type="ECO:0000256" key="5">
    <source>
        <dbReference type="ARBA" id="ARBA00013212"/>
    </source>
</evidence>
<gene>
    <name evidence="21" type="ORF">WMSIL1_LOCUS7708</name>
</gene>
<evidence type="ECO:0000256" key="13">
    <source>
        <dbReference type="ARBA" id="ARBA00023136"/>
    </source>
</evidence>
<keyword evidence="22" id="KW-1185">Reference proteome</keyword>
<comment type="similarity">
    <text evidence="4 19">Belongs to the CDP-alcohol phosphatidyltransferase class-I family.</text>
</comment>
<keyword evidence="16" id="KW-1208">Phospholipid metabolism</keyword>
<evidence type="ECO:0000256" key="10">
    <source>
        <dbReference type="ARBA" id="ARBA00022842"/>
    </source>
</evidence>
<comment type="cofactor">
    <cofactor evidence="2">
        <name>Mg(2+)</name>
        <dbReference type="ChEBI" id="CHEBI:18420"/>
    </cofactor>
</comment>
<evidence type="ECO:0000313" key="21">
    <source>
        <dbReference type="EMBL" id="VUZ48451.1"/>
    </source>
</evidence>
<keyword evidence="7 19" id="KW-0808">Transferase</keyword>
<sequence>MTENIFLFVPNIIGYARILLLIAACWYMPLDPIRAIVAYFLSALLDAVDGHAARLLNQSTKFGAMLDMLSDRCTTMCLLFVLGTFYPRYLLLFQLSAAIDIASHWLHVHVSIQSGSSSHKTIDLDGNSLLRIYYTNRVYI</sequence>
<dbReference type="GO" id="GO:0016020">
    <property type="term" value="C:membrane"/>
    <property type="evidence" value="ECO:0007669"/>
    <property type="project" value="UniProtKB-SubCell"/>
</dbReference>
<evidence type="ECO:0000256" key="7">
    <source>
        <dbReference type="ARBA" id="ARBA00022679"/>
    </source>
</evidence>
<reference evidence="21 22" key="1">
    <citation type="submission" date="2019-07" db="EMBL/GenBank/DDBJ databases">
        <authorList>
            <person name="Jastrzebski P J."/>
            <person name="Paukszto L."/>
            <person name="Jastrzebski P J."/>
        </authorList>
    </citation>
    <scope>NUCLEOTIDE SEQUENCE [LARGE SCALE GENOMIC DNA]</scope>
    <source>
        <strain evidence="21 22">WMS-il1</strain>
    </source>
</reference>
<organism evidence="21 22">
    <name type="scientific">Hymenolepis diminuta</name>
    <name type="common">Rat tapeworm</name>
    <dbReference type="NCBI Taxonomy" id="6216"/>
    <lineage>
        <taxon>Eukaryota</taxon>
        <taxon>Metazoa</taxon>
        <taxon>Spiralia</taxon>
        <taxon>Lophotrochozoa</taxon>
        <taxon>Platyhelminthes</taxon>
        <taxon>Cestoda</taxon>
        <taxon>Eucestoda</taxon>
        <taxon>Cyclophyllidea</taxon>
        <taxon>Hymenolepididae</taxon>
        <taxon>Hymenolepis</taxon>
    </lineage>
</organism>
<dbReference type="GO" id="GO:0005794">
    <property type="term" value="C:Golgi apparatus"/>
    <property type="evidence" value="ECO:0007669"/>
    <property type="project" value="TreeGrafter"/>
</dbReference>
<evidence type="ECO:0000256" key="17">
    <source>
        <dbReference type="ARBA" id="ARBA00070582"/>
    </source>
</evidence>
<protein>
    <recommendedName>
        <fullName evidence="17">CDP-diacylglycerol--inositol 3-phosphatidyltransferase</fullName>
        <ecNumber evidence="5">2.7.8.11</ecNumber>
    </recommendedName>
    <alternativeName>
        <fullName evidence="18">Phosphatidylinositol synthase</fullName>
    </alternativeName>
</protein>
<keyword evidence="11 20" id="KW-1133">Transmembrane helix</keyword>
<dbReference type="PANTHER" id="PTHR15362:SF4">
    <property type="entry name" value="CDP-DIACYLGLYCEROL--INOSITOL 3-PHOSPHATIDYLTRANSFERASE"/>
    <property type="match status" value="1"/>
</dbReference>
<evidence type="ECO:0000256" key="19">
    <source>
        <dbReference type="RuleBase" id="RU003750"/>
    </source>
</evidence>
<evidence type="ECO:0000256" key="2">
    <source>
        <dbReference type="ARBA" id="ARBA00001946"/>
    </source>
</evidence>
<evidence type="ECO:0000256" key="6">
    <source>
        <dbReference type="ARBA" id="ARBA00022516"/>
    </source>
</evidence>
<dbReference type="PANTHER" id="PTHR15362">
    <property type="entry name" value="PHOSPHATIDYLINOSITOL SYNTHASE"/>
    <property type="match status" value="1"/>
</dbReference>
<evidence type="ECO:0000256" key="20">
    <source>
        <dbReference type="SAM" id="Phobius"/>
    </source>
</evidence>
<evidence type="ECO:0000256" key="15">
    <source>
        <dbReference type="ARBA" id="ARBA00023211"/>
    </source>
</evidence>
<dbReference type="InterPro" id="IPR048254">
    <property type="entry name" value="CDP_ALCOHOL_P_TRANSF_CS"/>
</dbReference>
<name>A0A564YME1_HYMDI</name>
<evidence type="ECO:0000256" key="8">
    <source>
        <dbReference type="ARBA" id="ARBA00022692"/>
    </source>
</evidence>
<evidence type="ECO:0000256" key="1">
    <source>
        <dbReference type="ARBA" id="ARBA00001936"/>
    </source>
</evidence>
<dbReference type="InterPro" id="IPR000462">
    <property type="entry name" value="CDP-OH_P_trans"/>
</dbReference>
<keyword evidence="9" id="KW-0479">Metal-binding</keyword>
<evidence type="ECO:0000256" key="4">
    <source>
        <dbReference type="ARBA" id="ARBA00010441"/>
    </source>
</evidence>
<feature type="transmembrane region" description="Helical" evidence="20">
    <location>
        <begin position="12"/>
        <end position="30"/>
    </location>
</feature>
<dbReference type="FunFam" id="1.20.120.1760:FF:000003">
    <property type="entry name" value="CDP-diacylglycerol--inositol 3-phosphatidyltransferase"/>
    <property type="match status" value="1"/>
</dbReference>
<keyword evidence="15" id="KW-0464">Manganese</keyword>
<keyword evidence="12" id="KW-0443">Lipid metabolism</keyword>
<dbReference type="GO" id="GO:0046872">
    <property type="term" value="F:metal ion binding"/>
    <property type="evidence" value="ECO:0007669"/>
    <property type="project" value="UniProtKB-KW"/>
</dbReference>
<evidence type="ECO:0000256" key="12">
    <source>
        <dbReference type="ARBA" id="ARBA00023098"/>
    </source>
</evidence>
<evidence type="ECO:0000256" key="11">
    <source>
        <dbReference type="ARBA" id="ARBA00022989"/>
    </source>
</evidence>
<dbReference type="Pfam" id="PF01066">
    <property type="entry name" value="CDP-OH_P_transf"/>
    <property type="match status" value="1"/>
</dbReference>
<evidence type="ECO:0000256" key="9">
    <source>
        <dbReference type="ARBA" id="ARBA00022723"/>
    </source>
</evidence>
<dbReference type="Proteomes" id="UP000321570">
    <property type="component" value="Unassembled WGS sequence"/>
</dbReference>
<evidence type="ECO:0000256" key="18">
    <source>
        <dbReference type="ARBA" id="ARBA00079946"/>
    </source>
</evidence>
<comment type="cofactor">
    <cofactor evidence="1">
        <name>Mn(2+)</name>
        <dbReference type="ChEBI" id="CHEBI:29035"/>
    </cofactor>
</comment>
<dbReference type="PROSITE" id="PS00379">
    <property type="entry name" value="CDP_ALCOHOL_P_TRANSF"/>
    <property type="match status" value="1"/>
</dbReference>
<keyword evidence="6" id="KW-0444">Lipid biosynthesis</keyword>
<evidence type="ECO:0000256" key="16">
    <source>
        <dbReference type="ARBA" id="ARBA00023264"/>
    </source>
</evidence>
<dbReference type="InterPro" id="IPR043130">
    <property type="entry name" value="CDP-OH_PTrfase_TM_dom"/>
</dbReference>
<proteinExistence type="inferred from homology"/>
<evidence type="ECO:0000256" key="3">
    <source>
        <dbReference type="ARBA" id="ARBA00004141"/>
    </source>
</evidence>
<keyword evidence="10" id="KW-0460">Magnesium</keyword>
<keyword evidence="13 20" id="KW-0472">Membrane</keyword>
<dbReference type="EMBL" id="CABIJS010000288">
    <property type="protein sequence ID" value="VUZ48451.1"/>
    <property type="molecule type" value="Genomic_DNA"/>
</dbReference>
<dbReference type="EC" id="2.7.8.11" evidence="5"/>
<comment type="subcellular location">
    <subcellularLocation>
        <location evidence="3">Membrane</location>
        <topology evidence="3">Multi-pass membrane protein</topology>
    </subcellularLocation>
</comment>
<keyword evidence="14" id="KW-0594">Phospholipid biosynthesis</keyword>
<accession>A0A564YME1</accession>
<dbReference type="AlphaFoldDB" id="A0A564YME1"/>